<dbReference type="PATRIC" id="fig|148814.8.peg.566"/>
<name>A0A0M9DBH8_9LACO</name>
<dbReference type="Gene3D" id="1.20.81.30">
    <property type="entry name" value="Type II secretion system (T2SS), domain F"/>
    <property type="match status" value="1"/>
</dbReference>
<dbReference type="PANTHER" id="PTHR30012">
    <property type="entry name" value="GENERAL SECRETION PATHWAY PROTEIN"/>
    <property type="match status" value="1"/>
</dbReference>
<dbReference type="GO" id="GO:0005886">
    <property type="term" value="C:plasma membrane"/>
    <property type="evidence" value="ECO:0007669"/>
    <property type="project" value="UniProtKB-SubCell"/>
</dbReference>
<keyword evidence="3" id="KW-1003">Cell membrane</keyword>
<keyword evidence="6 7" id="KW-0472">Membrane</keyword>
<accession>A0A0M9DBH8</accession>
<dbReference type="Pfam" id="PF00482">
    <property type="entry name" value="T2SSF"/>
    <property type="match status" value="2"/>
</dbReference>
<feature type="transmembrane region" description="Helical" evidence="7">
    <location>
        <begin position="292"/>
        <end position="317"/>
    </location>
</feature>
<comment type="similarity">
    <text evidence="2">Belongs to the GSP F family.</text>
</comment>
<dbReference type="Proteomes" id="UP000037778">
    <property type="component" value="Unassembled WGS sequence"/>
</dbReference>
<evidence type="ECO:0000256" key="6">
    <source>
        <dbReference type="ARBA" id="ARBA00023136"/>
    </source>
</evidence>
<dbReference type="AlphaFoldDB" id="A0A0M9DBH8"/>
<protein>
    <recommendedName>
        <fullName evidence="8">Type II secretion system protein GspF domain-containing protein</fullName>
    </recommendedName>
</protein>
<evidence type="ECO:0000256" key="5">
    <source>
        <dbReference type="ARBA" id="ARBA00022989"/>
    </source>
</evidence>
<organism evidence="9 10">
    <name type="scientific">Apilactobacillus kunkeei</name>
    <dbReference type="NCBI Taxonomy" id="148814"/>
    <lineage>
        <taxon>Bacteria</taxon>
        <taxon>Bacillati</taxon>
        <taxon>Bacillota</taxon>
        <taxon>Bacilli</taxon>
        <taxon>Lactobacillales</taxon>
        <taxon>Lactobacillaceae</taxon>
        <taxon>Apilactobacillus</taxon>
    </lineage>
</organism>
<keyword evidence="4 7" id="KW-0812">Transmembrane</keyword>
<feature type="transmembrane region" description="Helical" evidence="7">
    <location>
        <begin position="105"/>
        <end position="124"/>
    </location>
</feature>
<evidence type="ECO:0000313" key="10">
    <source>
        <dbReference type="Proteomes" id="UP000037778"/>
    </source>
</evidence>
<keyword evidence="10" id="KW-1185">Reference proteome</keyword>
<dbReference type="InterPro" id="IPR018076">
    <property type="entry name" value="T2SS_GspF_dom"/>
</dbReference>
<evidence type="ECO:0000256" key="1">
    <source>
        <dbReference type="ARBA" id="ARBA00004651"/>
    </source>
</evidence>
<dbReference type="EMBL" id="JXCY01000005">
    <property type="protein sequence ID" value="KOY76572.1"/>
    <property type="molecule type" value="Genomic_DNA"/>
</dbReference>
<dbReference type="PRINTS" id="PR00812">
    <property type="entry name" value="BCTERIALGSPF"/>
</dbReference>
<keyword evidence="5 7" id="KW-1133">Transmembrane helix</keyword>
<evidence type="ECO:0000256" key="7">
    <source>
        <dbReference type="SAM" id="Phobius"/>
    </source>
</evidence>
<evidence type="ECO:0000259" key="8">
    <source>
        <dbReference type="Pfam" id="PF00482"/>
    </source>
</evidence>
<comment type="caution">
    <text evidence="9">The sequence shown here is derived from an EMBL/GenBank/DDBJ whole genome shotgun (WGS) entry which is preliminary data.</text>
</comment>
<feature type="domain" description="Type II secretion system protein GspF" evidence="8">
    <location>
        <begin position="14"/>
        <end position="129"/>
    </location>
</feature>
<evidence type="ECO:0000313" key="9">
    <source>
        <dbReference type="EMBL" id="KOY76572.1"/>
    </source>
</evidence>
<evidence type="ECO:0000256" key="2">
    <source>
        <dbReference type="ARBA" id="ARBA00005745"/>
    </source>
</evidence>
<evidence type="ECO:0000256" key="4">
    <source>
        <dbReference type="ARBA" id="ARBA00022692"/>
    </source>
</evidence>
<dbReference type="InterPro" id="IPR003004">
    <property type="entry name" value="GspF/PilC"/>
</dbReference>
<feature type="domain" description="Type II secretion system protein GspF" evidence="8">
    <location>
        <begin position="197"/>
        <end position="315"/>
    </location>
</feature>
<reference evidence="9 10" key="1">
    <citation type="journal article" date="2015" name="Genome Biol. Evol.">
        <title>Functionally Structured Genomes in Lactobacillus kunkeei Colonizing the Honey Crop and Food Products of Honeybees and Stingless Bees.</title>
        <authorList>
            <person name="Tamarit D."/>
            <person name="Ellegaard K.M."/>
            <person name="Wikander J."/>
            <person name="Olofsson T."/>
            <person name="Vasquez A."/>
            <person name="Andersson S.G."/>
        </authorList>
    </citation>
    <scope>NUCLEOTIDE SEQUENCE [LARGE SCALE GENOMIC DNA]</scope>
    <source>
        <strain evidence="9 10">LAko</strain>
    </source>
</reference>
<feature type="transmembrane region" description="Helical" evidence="7">
    <location>
        <begin position="144"/>
        <end position="163"/>
    </location>
</feature>
<comment type="subcellular location">
    <subcellularLocation>
        <location evidence="1">Cell membrane</location>
        <topology evidence="1">Multi-pass membrane protein</topology>
    </subcellularLocation>
</comment>
<gene>
    <name evidence="9" type="ORF">RZ71_13700</name>
</gene>
<dbReference type="RefSeq" id="WP_053791669.1">
    <property type="nucleotide sequence ID" value="NZ_JXCY01000005.1"/>
</dbReference>
<dbReference type="PANTHER" id="PTHR30012:SF0">
    <property type="entry name" value="TYPE II SECRETION SYSTEM PROTEIN F-RELATED"/>
    <property type="match status" value="1"/>
</dbReference>
<proteinExistence type="inferred from homology"/>
<sequence>MEKLSLNKQYYLFKNLSDLFSAGFTIKESLQFLSEVGGRQSTIKKIANKLSEGNSFSDSIVGLVHNDFYNQIMISEKYGDLSSCLAELSHFIEVKLKNKSKIKDLLFYPIVLVIILIGIVYAINAFVLPQLSSINSMQHYDLDWLYIILFCMFMGILIVLVMYKRLPLLRKRDVISRIPFIGKIYKAYMGYILSLELKMLIQNGIDLKNILSILKDFKPNTIMYLLGEKARRLADHGEDVGKLTKMYSFIPAEFNGFFHHGSKVSEILIKLEAFSQIKFEEMNRRSNQLINLIQPLLFLFIGICIVLAYLVVLMPIYSSLKGI</sequence>
<evidence type="ECO:0000256" key="3">
    <source>
        <dbReference type="ARBA" id="ARBA00022475"/>
    </source>
</evidence>
<dbReference type="InterPro" id="IPR042094">
    <property type="entry name" value="T2SS_GspF_sf"/>
</dbReference>